<proteinExistence type="predicted"/>
<dbReference type="GO" id="GO:0006635">
    <property type="term" value="P:fatty acid beta-oxidation"/>
    <property type="evidence" value="ECO:0007669"/>
    <property type="project" value="UniProtKB-UniPathway"/>
</dbReference>
<keyword evidence="2" id="KW-0276">Fatty acid metabolism</keyword>
<dbReference type="eggNOG" id="COG1250">
    <property type="taxonomic scope" value="Bacteria"/>
</dbReference>
<feature type="domain" description="3-hydroxyacyl-CoA dehydrogenase C-terminal" evidence="8">
    <location>
        <begin position="208"/>
        <end position="307"/>
    </location>
</feature>
<dbReference type="RefSeq" id="WP_014201968.1">
    <property type="nucleotide sequence ID" value="NC_016599.1"/>
</dbReference>
<sequence>MNQTIQKVAVLGSGVMGSRIACHFANIGVQVLLLDIVPRELNDKEKAKGLTLEDKAVRNRIVNDALQSTLKSNPSPIYDKAFVSRITTGNFDDDLDKIKDVDWTIEVVVERLDIKQQVFEKVEKHRKPGTFISSNTSGIPIHLMTEGRSEDFKKFFCGTHFFNPPRYLELLEIIPTKHTDPQVIDFLMKYSDVNLGKTTVLAKDTPAFIANRVGIFGIMDLFNSVQELGLSVEDVDKLTGPVIGRPKSATFRTADVVGLDTLIHVANGLYENVKQDERNTTFKLPEFLNKMQENNWLGSKSGQGFYKKVKDKDGKSEILSLDLDTLEYTSQSKTKFPVLDQTKGIDKVVDRFKVLAGAKDKAGEFYRKSFAGLFAYVSNRIPEISDELFRIDEAMRAGFGWQHGPFEIWDAIGVEKGLQFAKDEGHEVAGWVREMLDAGFKSFYEVKDGIQHYYSIPDKKMVEVPGVRELIILDHIRESKTVWKNEDCSVIDLGDGILNVEFHSKMNSLGGGVLAGINKGIELAEKEYRGVVIANQGQNFTVGANLGMIFMMAVEQEYDELNFAVKHFQDTMMRIRYSSVPVVVAPHNMTLGGGCEATLHADAVQASAESYIGLVEFGVGVIPGGGGSKELTKRAGDRYVKDDIELNAYRENLIKIAQAKVSTSAVEAFNLGYLVEGRDGITMNKRRLIADAKEKCIALAETGYSKPIKEKNVKVLGKQALGAFIVGAHQMMEGGYASEYEKKMVESLGNVMSGGPLSEATEVSEQYLLDLEREAFVKLCANKKTMERIQHMLQTGKPLRN</sequence>
<dbReference type="InterPro" id="IPR006176">
    <property type="entry name" value="3-OHacyl-CoA_DH_NAD-bd"/>
</dbReference>
<dbReference type="OrthoDB" id="9771883at2"/>
<dbReference type="UniPathway" id="UPA00659"/>
<dbReference type="Gene3D" id="3.90.226.10">
    <property type="entry name" value="2-enoyl-CoA Hydratase, Chain A, domain 1"/>
    <property type="match status" value="1"/>
</dbReference>
<gene>
    <name evidence="10" type="ordered locus">Oweho_1623</name>
</gene>
<dbReference type="SUPFAM" id="SSF51735">
    <property type="entry name" value="NAD(P)-binding Rossmann-fold domains"/>
    <property type="match status" value="1"/>
</dbReference>
<evidence type="ECO:0000256" key="6">
    <source>
        <dbReference type="ARBA" id="ARBA00023098"/>
    </source>
</evidence>
<dbReference type="Pfam" id="PF02737">
    <property type="entry name" value="3HCDH_N"/>
    <property type="match status" value="1"/>
</dbReference>
<evidence type="ECO:0000259" key="8">
    <source>
        <dbReference type="Pfam" id="PF00725"/>
    </source>
</evidence>
<dbReference type="SUPFAM" id="SSF48179">
    <property type="entry name" value="6-phosphogluconate dehydrogenase C-terminal domain-like"/>
    <property type="match status" value="2"/>
</dbReference>
<reference evidence="10 11" key="1">
    <citation type="journal article" date="2012" name="Stand. Genomic Sci.">
        <title>Genome sequence of the orange-pigmented seawater bacterium Owenweeksia hongkongensis type strain (UST20020801(T)).</title>
        <authorList>
            <person name="Riedel T."/>
            <person name="Held B."/>
            <person name="Nolan M."/>
            <person name="Lucas S."/>
            <person name="Lapidus A."/>
            <person name="Tice H."/>
            <person name="Del Rio T.G."/>
            <person name="Cheng J.F."/>
            <person name="Han C."/>
            <person name="Tapia R."/>
            <person name="Goodwin L.A."/>
            <person name="Pitluck S."/>
            <person name="Liolios K."/>
            <person name="Mavromatis K."/>
            <person name="Pagani I."/>
            <person name="Ivanova N."/>
            <person name="Mikhailova N."/>
            <person name="Pati A."/>
            <person name="Chen A."/>
            <person name="Palaniappan K."/>
            <person name="Rohde M."/>
            <person name="Tindall B.J."/>
            <person name="Detter J.C."/>
            <person name="Goker M."/>
            <person name="Woyke T."/>
            <person name="Bristow J."/>
            <person name="Eisen J.A."/>
            <person name="Markowitz V."/>
            <person name="Hugenholtz P."/>
            <person name="Klenk H.P."/>
            <person name="Kyrpides N.C."/>
        </authorList>
    </citation>
    <scope>NUCLEOTIDE SEQUENCE</scope>
    <source>
        <strain evidence="11">DSM 17368 / JCM 12287 / NRRL B-23963</strain>
    </source>
</reference>
<comment type="pathway">
    <text evidence="1">Lipid metabolism; fatty acid beta-oxidation.</text>
</comment>
<dbReference type="Gene3D" id="1.10.1040.50">
    <property type="match status" value="1"/>
</dbReference>
<dbReference type="KEGG" id="oho:Oweho_1623"/>
<dbReference type="AlphaFoldDB" id="G8QZX2"/>
<evidence type="ECO:0000256" key="5">
    <source>
        <dbReference type="ARBA" id="ARBA00023027"/>
    </source>
</evidence>
<evidence type="ECO:0000259" key="9">
    <source>
        <dbReference type="Pfam" id="PF02737"/>
    </source>
</evidence>
<comment type="catalytic activity">
    <reaction evidence="7">
        <text>a (3S)-3-hydroxyacyl-CoA + NAD(+) = a 3-oxoacyl-CoA + NADH + H(+)</text>
        <dbReference type="Rhea" id="RHEA:22432"/>
        <dbReference type="ChEBI" id="CHEBI:15378"/>
        <dbReference type="ChEBI" id="CHEBI:57318"/>
        <dbReference type="ChEBI" id="CHEBI:57540"/>
        <dbReference type="ChEBI" id="CHEBI:57945"/>
        <dbReference type="ChEBI" id="CHEBI:90726"/>
        <dbReference type="EC" id="1.1.1.35"/>
    </reaction>
</comment>
<organism evidence="10 11">
    <name type="scientific">Owenweeksia hongkongensis (strain DSM 17368 / CIP 108786 / JCM 12287 / NRRL B-23963 / UST20020801)</name>
    <dbReference type="NCBI Taxonomy" id="926562"/>
    <lineage>
        <taxon>Bacteria</taxon>
        <taxon>Pseudomonadati</taxon>
        <taxon>Bacteroidota</taxon>
        <taxon>Flavobacteriia</taxon>
        <taxon>Flavobacteriales</taxon>
        <taxon>Owenweeksiaceae</taxon>
        <taxon>Owenweeksia</taxon>
    </lineage>
</organism>
<dbReference type="SUPFAM" id="SSF52096">
    <property type="entry name" value="ClpP/crotonase"/>
    <property type="match status" value="1"/>
</dbReference>
<dbReference type="Pfam" id="PF00378">
    <property type="entry name" value="ECH_1"/>
    <property type="match status" value="1"/>
</dbReference>
<dbReference type="Pfam" id="PF00725">
    <property type="entry name" value="3HCDH"/>
    <property type="match status" value="1"/>
</dbReference>
<evidence type="ECO:0000256" key="3">
    <source>
        <dbReference type="ARBA" id="ARBA00022963"/>
    </source>
</evidence>
<dbReference type="HOGENOM" id="CLU_010448_0_0_10"/>
<dbReference type="Proteomes" id="UP000005631">
    <property type="component" value="Chromosome"/>
</dbReference>
<keyword evidence="3" id="KW-0442">Lipid degradation</keyword>
<evidence type="ECO:0000256" key="2">
    <source>
        <dbReference type="ARBA" id="ARBA00022832"/>
    </source>
</evidence>
<dbReference type="eggNOG" id="COG1024">
    <property type="taxonomic scope" value="Bacteria"/>
</dbReference>
<dbReference type="STRING" id="926562.Oweho_1623"/>
<dbReference type="PANTHER" id="PTHR48075:SF7">
    <property type="entry name" value="3-HYDROXYACYL-COA DEHYDROGENASE-RELATED"/>
    <property type="match status" value="1"/>
</dbReference>
<evidence type="ECO:0000313" key="10">
    <source>
        <dbReference type="EMBL" id="AEV32612.1"/>
    </source>
</evidence>
<accession>G8QZX2</accession>
<name>G8QZX2_OWEHD</name>
<dbReference type="InterPro" id="IPR006108">
    <property type="entry name" value="3HC_DH_C"/>
</dbReference>
<keyword evidence="6" id="KW-0443">Lipid metabolism</keyword>
<evidence type="ECO:0000256" key="1">
    <source>
        <dbReference type="ARBA" id="ARBA00005005"/>
    </source>
</evidence>
<protein>
    <submittedName>
        <fullName evidence="10">3-hydroxyacyl-CoA dehydrogenase</fullName>
    </submittedName>
</protein>
<feature type="domain" description="3-hydroxyacyl-CoA dehydrogenase NAD binding" evidence="9">
    <location>
        <begin position="7"/>
        <end position="205"/>
    </location>
</feature>
<dbReference type="PANTHER" id="PTHR48075">
    <property type="entry name" value="3-HYDROXYACYL-COA DEHYDROGENASE FAMILY PROTEIN"/>
    <property type="match status" value="1"/>
</dbReference>
<dbReference type="GO" id="GO:0070403">
    <property type="term" value="F:NAD+ binding"/>
    <property type="evidence" value="ECO:0007669"/>
    <property type="project" value="InterPro"/>
</dbReference>
<dbReference type="InterPro" id="IPR001753">
    <property type="entry name" value="Enoyl-CoA_hydra/iso"/>
</dbReference>
<dbReference type="PATRIC" id="fig|926562.3.peg.1624"/>
<dbReference type="InterPro" id="IPR036291">
    <property type="entry name" value="NAD(P)-bd_dom_sf"/>
</dbReference>
<dbReference type="CDD" id="cd06558">
    <property type="entry name" value="crotonase-like"/>
    <property type="match status" value="1"/>
</dbReference>
<keyword evidence="4" id="KW-0560">Oxidoreductase</keyword>
<evidence type="ECO:0000256" key="4">
    <source>
        <dbReference type="ARBA" id="ARBA00023002"/>
    </source>
</evidence>
<evidence type="ECO:0000256" key="7">
    <source>
        <dbReference type="ARBA" id="ARBA00049556"/>
    </source>
</evidence>
<dbReference type="Gene3D" id="3.40.50.720">
    <property type="entry name" value="NAD(P)-binding Rossmann-like Domain"/>
    <property type="match status" value="1"/>
</dbReference>
<dbReference type="InterPro" id="IPR008927">
    <property type="entry name" value="6-PGluconate_DH-like_C_sf"/>
</dbReference>
<keyword evidence="11" id="KW-1185">Reference proteome</keyword>
<dbReference type="InterPro" id="IPR029045">
    <property type="entry name" value="ClpP/crotonase-like_dom_sf"/>
</dbReference>
<keyword evidence="5" id="KW-0520">NAD</keyword>
<dbReference type="GO" id="GO:0003857">
    <property type="term" value="F:(3S)-3-hydroxyacyl-CoA dehydrogenase (NAD+) activity"/>
    <property type="evidence" value="ECO:0007669"/>
    <property type="project" value="UniProtKB-EC"/>
</dbReference>
<dbReference type="EMBL" id="CP003156">
    <property type="protein sequence ID" value="AEV32612.1"/>
    <property type="molecule type" value="Genomic_DNA"/>
</dbReference>
<evidence type="ECO:0000313" key="11">
    <source>
        <dbReference type="Proteomes" id="UP000005631"/>
    </source>
</evidence>